<evidence type="ECO:0000259" key="4">
    <source>
        <dbReference type="PROSITE" id="PS51767"/>
    </source>
</evidence>
<dbReference type="GO" id="GO:0006508">
    <property type="term" value="P:proteolysis"/>
    <property type="evidence" value="ECO:0007669"/>
    <property type="project" value="InterPro"/>
</dbReference>
<dbReference type="Gene3D" id="2.40.70.10">
    <property type="entry name" value="Acid Proteases"/>
    <property type="match status" value="2"/>
</dbReference>
<dbReference type="SUPFAM" id="SSF50630">
    <property type="entry name" value="Acid proteases"/>
    <property type="match status" value="1"/>
</dbReference>
<gene>
    <name evidence="5" type="ORF">NLI96_g2179</name>
</gene>
<keyword evidence="3" id="KW-0732">Signal</keyword>
<accession>A0AAD5VAN9</accession>
<feature type="active site" evidence="2">
    <location>
        <position position="306"/>
    </location>
</feature>
<evidence type="ECO:0000256" key="1">
    <source>
        <dbReference type="ARBA" id="ARBA00007447"/>
    </source>
</evidence>
<dbReference type="EMBL" id="JANAWD010000047">
    <property type="protein sequence ID" value="KAJ3489349.1"/>
    <property type="molecule type" value="Genomic_DNA"/>
</dbReference>
<dbReference type="Proteomes" id="UP001212997">
    <property type="component" value="Unassembled WGS sequence"/>
</dbReference>
<feature type="domain" description="Peptidase A1" evidence="4">
    <location>
        <begin position="109"/>
        <end position="419"/>
    </location>
</feature>
<feature type="chain" id="PRO_5041994103" description="Peptidase A1 domain-containing protein" evidence="3">
    <location>
        <begin position="20"/>
        <end position="506"/>
    </location>
</feature>
<dbReference type="InterPro" id="IPR034164">
    <property type="entry name" value="Pepsin-like_dom"/>
</dbReference>
<evidence type="ECO:0000313" key="6">
    <source>
        <dbReference type="Proteomes" id="UP001212997"/>
    </source>
</evidence>
<dbReference type="PANTHER" id="PTHR47966:SF51">
    <property type="entry name" value="BETA-SITE APP-CLEAVING ENZYME, ISOFORM A-RELATED"/>
    <property type="match status" value="1"/>
</dbReference>
<dbReference type="PANTHER" id="PTHR47966">
    <property type="entry name" value="BETA-SITE APP-CLEAVING ENZYME, ISOFORM A-RELATED"/>
    <property type="match status" value="1"/>
</dbReference>
<name>A0AAD5VAN9_9APHY</name>
<dbReference type="FunFam" id="2.40.70.10:FF:000008">
    <property type="entry name" value="Cathepsin D"/>
    <property type="match status" value="1"/>
</dbReference>
<evidence type="ECO:0000313" key="5">
    <source>
        <dbReference type="EMBL" id="KAJ3489349.1"/>
    </source>
</evidence>
<organism evidence="5 6">
    <name type="scientific">Meripilus lineatus</name>
    <dbReference type="NCBI Taxonomy" id="2056292"/>
    <lineage>
        <taxon>Eukaryota</taxon>
        <taxon>Fungi</taxon>
        <taxon>Dikarya</taxon>
        <taxon>Basidiomycota</taxon>
        <taxon>Agaricomycotina</taxon>
        <taxon>Agaricomycetes</taxon>
        <taxon>Polyporales</taxon>
        <taxon>Meripilaceae</taxon>
        <taxon>Meripilus</taxon>
    </lineage>
</organism>
<reference evidence="5" key="1">
    <citation type="submission" date="2022-07" db="EMBL/GenBank/DDBJ databases">
        <title>Genome Sequence of Physisporinus lineatus.</title>
        <authorList>
            <person name="Buettner E."/>
        </authorList>
    </citation>
    <scope>NUCLEOTIDE SEQUENCE</scope>
    <source>
        <strain evidence="5">VT162</strain>
    </source>
</reference>
<feature type="signal peptide" evidence="3">
    <location>
        <begin position="1"/>
        <end position="19"/>
    </location>
</feature>
<dbReference type="InterPro" id="IPR021109">
    <property type="entry name" value="Peptidase_aspartic_dom_sf"/>
</dbReference>
<keyword evidence="6" id="KW-1185">Reference proteome</keyword>
<dbReference type="GO" id="GO:0004190">
    <property type="term" value="F:aspartic-type endopeptidase activity"/>
    <property type="evidence" value="ECO:0007669"/>
    <property type="project" value="InterPro"/>
</dbReference>
<dbReference type="InterPro" id="IPR001461">
    <property type="entry name" value="Aspartic_peptidase_A1"/>
</dbReference>
<dbReference type="Pfam" id="PF00026">
    <property type="entry name" value="Asp"/>
    <property type="match status" value="1"/>
</dbReference>
<dbReference type="CDD" id="cd05471">
    <property type="entry name" value="pepsin_like"/>
    <property type="match status" value="1"/>
</dbReference>
<proteinExistence type="inferred from homology"/>
<feature type="active site" evidence="2">
    <location>
        <position position="127"/>
    </location>
</feature>
<dbReference type="PRINTS" id="PR00792">
    <property type="entry name" value="PEPSIN"/>
</dbReference>
<dbReference type="InterPro" id="IPR033121">
    <property type="entry name" value="PEPTIDASE_A1"/>
</dbReference>
<comment type="similarity">
    <text evidence="1">Belongs to the peptidase A1 family.</text>
</comment>
<protein>
    <recommendedName>
        <fullName evidence="4">Peptidase A1 domain-containing protein</fullName>
    </recommendedName>
</protein>
<sequence length="506" mass="54698">MLSRTALALLAISLASVEGAYIGARSGVPVPLNSHAPLVRKDGTFDHHRAIKQVYQTKNKHRQNLINLERNVGRTAFNPGAEIKPLATLPSFVKRQGISLLTDQMEYTWTGPISIGSDGQTFVIHFDTGSSDLWVPNANGCLDGCSGHRTYDSTTSTSSQALGGNFQIRYLDKSHVSGPIFTDTVSVAGVSAFNQTFSAVTQISSFYDGGPRDGILGMSYQYISNLTAPPFIQTAFAQGALPADQFAFKFAKEGSELFLGGVNPALFSGDIKYHAVDPSKGVWQLTGGSMLVAGEPVFSDLITVIDTGTALIYGPPDQVKQFYDSIPGSQLFDEEIGFYSFPCASVPSQVAFQWDGRVWPITPENLVVGGIEAGSGQCVGAILASDAGLGNNVWILGDRTRLDINHVFTEYYVTTIKDGQLAWFQPVDPRLSGGNQYSAIPWAPMPQTSVDVTRINPPPPSPWRAMVRRVIFPTSEIVQSPNYVPSFQPFASHDPETSLGSARVHH</sequence>
<dbReference type="PROSITE" id="PS51767">
    <property type="entry name" value="PEPTIDASE_A1"/>
    <property type="match status" value="1"/>
</dbReference>
<comment type="caution">
    <text evidence="5">The sequence shown here is derived from an EMBL/GenBank/DDBJ whole genome shotgun (WGS) entry which is preliminary data.</text>
</comment>
<evidence type="ECO:0000256" key="3">
    <source>
        <dbReference type="SAM" id="SignalP"/>
    </source>
</evidence>
<evidence type="ECO:0000256" key="2">
    <source>
        <dbReference type="PIRSR" id="PIRSR601461-1"/>
    </source>
</evidence>
<dbReference type="AlphaFoldDB" id="A0AAD5VAN9"/>